<accession>A0A3S1A3S6</accession>
<dbReference type="Proteomes" id="UP000268857">
    <property type="component" value="Unassembled WGS sequence"/>
</dbReference>
<feature type="compositionally biased region" description="Polar residues" evidence="1">
    <location>
        <begin position="414"/>
        <end position="425"/>
    </location>
</feature>
<dbReference type="OrthoDB" id="506407at2"/>
<keyword evidence="4" id="KW-1185">Reference proteome</keyword>
<keyword evidence="2" id="KW-0472">Membrane</keyword>
<feature type="transmembrane region" description="Helical" evidence="2">
    <location>
        <begin position="20"/>
        <end position="39"/>
    </location>
</feature>
<evidence type="ECO:0000313" key="3">
    <source>
        <dbReference type="EMBL" id="RUR86947.1"/>
    </source>
</evidence>
<dbReference type="AlphaFoldDB" id="A0A3S1A3S6"/>
<keyword evidence="2" id="KW-0812">Transmembrane</keyword>
<protein>
    <recommendedName>
        <fullName evidence="5">TonB C-terminal domain-containing protein</fullName>
    </recommendedName>
</protein>
<feature type="region of interest" description="Disordered" evidence="1">
    <location>
        <begin position="414"/>
        <end position="524"/>
    </location>
</feature>
<sequence length="524" mass="56566">MSYVSVLKNIPDFLSQPTGVAALASVGIHGAIAFILPLVPMVSKPKEATSSPRTVGLVELNQAEQNRLPQTSTAEAIQQPQLPPQSEVTLQSQVPLESQVPPFPSFASQPTILPPQPSAPIVEEPLPTISLSRDNLNIVSLPQNQYLRLPQGRSETSIPSIPRVNYGEVTNLQTKIPLGQPQSLPSVPSKPPLPGNLPELQAANIPTDLPNTPPVVPANTTTPTTPSPSAVPQTQEFVAPIAPTPQVGDRLALAGTTLPQWQQISVPKTAELPSTSISEGTEQLLAKTTTFVEQFQKIKQQYPNVETKQPIKETVNAQQGQAGKIEGGLVIDSEGKVDTIDFLDNSVSSELKTATREYFRQYFQSNPVQANGKPKYYPFSLSFNPNSDTTQAAASPKPPVVIPRKLAPLQLRDTQPLDNEQQGLRSPQEKLAPGQVQQTPSKLPPQWQPVTVNQPSSPAPQTTAKPSPQWQPVTVNQSSATPQATAQPVSQPQGIQNQSNSTQESDKNLINKLRQVKNDRQSSN</sequence>
<organism evidence="3 4">
    <name type="scientific">Chlorogloeopsis fritschii PCC 6912</name>
    <dbReference type="NCBI Taxonomy" id="211165"/>
    <lineage>
        <taxon>Bacteria</taxon>
        <taxon>Bacillati</taxon>
        <taxon>Cyanobacteriota</taxon>
        <taxon>Cyanophyceae</taxon>
        <taxon>Nostocales</taxon>
        <taxon>Chlorogloeopsidaceae</taxon>
        <taxon>Chlorogloeopsis</taxon>
    </lineage>
</organism>
<dbReference type="RefSeq" id="WP_016874136.1">
    <property type="nucleotide sequence ID" value="NZ_AJLN01000116.1"/>
</dbReference>
<evidence type="ECO:0000256" key="1">
    <source>
        <dbReference type="SAM" id="MobiDB-lite"/>
    </source>
</evidence>
<dbReference type="EMBL" id="RSCJ01000001">
    <property type="protein sequence ID" value="RUR86947.1"/>
    <property type="molecule type" value="Genomic_DNA"/>
</dbReference>
<proteinExistence type="predicted"/>
<feature type="compositionally biased region" description="Polar residues" evidence="1">
    <location>
        <begin position="448"/>
        <end position="503"/>
    </location>
</feature>
<evidence type="ECO:0000313" key="4">
    <source>
        <dbReference type="Proteomes" id="UP000268857"/>
    </source>
</evidence>
<name>A0A3S1A3S6_CHLFR</name>
<comment type="caution">
    <text evidence="3">The sequence shown here is derived from an EMBL/GenBank/DDBJ whole genome shotgun (WGS) entry which is preliminary data.</text>
</comment>
<gene>
    <name evidence="3" type="ORF">PCC6912_03900</name>
</gene>
<evidence type="ECO:0008006" key="5">
    <source>
        <dbReference type="Google" id="ProtNLM"/>
    </source>
</evidence>
<reference evidence="3 4" key="1">
    <citation type="journal article" date="2019" name="Genome Biol. Evol.">
        <title>Day and night: Metabolic profiles and evolutionary relationships of six axenic non-marine cyanobacteria.</title>
        <authorList>
            <person name="Will S.E."/>
            <person name="Henke P."/>
            <person name="Boedeker C."/>
            <person name="Huang S."/>
            <person name="Brinkmann H."/>
            <person name="Rohde M."/>
            <person name="Jarek M."/>
            <person name="Friedl T."/>
            <person name="Seufert S."/>
            <person name="Schumacher M."/>
            <person name="Overmann J."/>
            <person name="Neumann-Schaal M."/>
            <person name="Petersen J."/>
        </authorList>
    </citation>
    <scope>NUCLEOTIDE SEQUENCE [LARGE SCALE GENOMIC DNA]</scope>
    <source>
        <strain evidence="3 4">PCC 6912</strain>
    </source>
</reference>
<keyword evidence="2" id="KW-1133">Transmembrane helix</keyword>
<evidence type="ECO:0000256" key="2">
    <source>
        <dbReference type="SAM" id="Phobius"/>
    </source>
</evidence>